<comment type="caution">
    <text evidence="2">The sequence shown here is derived from an EMBL/GenBank/DDBJ whole genome shotgun (WGS) entry which is preliminary data.</text>
</comment>
<feature type="non-terminal residue" evidence="2">
    <location>
        <position position="1"/>
    </location>
</feature>
<protein>
    <submittedName>
        <fullName evidence="2">Uncharacterized protein</fullName>
    </submittedName>
</protein>
<name>A0A4Y7SWJ8_COPMI</name>
<dbReference type="OrthoDB" id="3025094at2759"/>
<keyword evidence="1" id="KW-0732">Signal</keyword>
<evidence type="ECO:0000313" key="2">
    <source>
        <dbReference type="EMBL" id="TEB26227.1"/>
    </source>
</evidence>
<feature type="chain" id="PRO_5021336928" evidence="1">
    <location>
        <begin position="22"/>
        <end position="72"/>
    </location>
</feature>
<dbReference type="EMBL" id="QPFP01000050">
    <property type="protein sequence ID" value="TEB26227.1"/>
    <property type="molecule type" value="Genomic_DNA"/>
</dbReference>
<dbReference type="Proteomes" id="UP000298030">
    <property type="component" value="Unassembled WGS sequence"/>
</dbReference>
<keyword evidence="3" id="KW-1185">Reference proteome</keyword>
<sequence length="72" mass="7699">TSPDGMRLRLLTLFALYDALPHSIVHSPDGDDPVDLDSAIEPRAIQNCLDSMEEQGKLSAGEVQALSAVYGS</sequence>
<proteinExistence type="predicted"/>
<reference evidence="2 3" key="1">
    <citation type="journal article" date="2019" name="Nat. Ecol. Evol.">
        <title>Megaphylogeny resolves global patterns of mushroom evolution.</title>
        <authorList>
            <person name="Varga T."/>
            <person name="Krizsan K."/>
            <person name="Foldi C."/>
            <person name="Dima B."/>
            <person name="Sanchez-Garcia M."/>
            <person name="Sanchez-Ramirez S."/>
            <person name="Szollosi G.J."/>
            <person name="Szarkandi J.G."/>
            <person name="Papp V."/>
            <person name="Albert L."/>
            <person name="Andreopoulos W."/>
            <person name="Angelini C."/>
            <person name="Antonin V."/>
            <person name="Barry K.W."/>
            <person name="Bougher N.L."/>
            <person name="Buchanan P."/>
            <person name="Buyck B."/>
            <person name="Bense V."/>
            <person name="Catcheside P."/>
            <person name="Chovatia M."/>
            <person name="Cooper J."/>
            <person name="Damon W."/>
            <person name="Desjardin D."/>
            <person name="Finy P."/>
            <person name="Geml J."/>
            <person name="Haridas S."/>
            <person name="Hughes K."/>
            <person name="Justo A."/>
            <person name="Karasinski D."/>
            <person name="Kautmanova I."/>
            <person name="Kiss B."/>
            <person name="Kocsube S."/>
            <person name="Kotiranta H."/>
            <person name="LaButti K.M."/>
            <person name="Lechner B.E."/>
            <person name="Liimatainen K."/>
            <person name="Lipzen A."/>
            <person name="Lukacs Z."/>
            <person name="Mihaltcheva S."/>
            <person name="Morgado L.N."/>
            <person name="Niskanen T."/>
            <person name="Noordeloos M.E."/>
            <person name="Ohm R.A."/>
            <person name="Ortiz-Santana B."/>
            <person name="Ovrebo C."/>
            <person name="Racz N."/>
            <person name="Riley R."/>
            <person name="Savchenko A."/>
            <person name="Shiryaev A."/>
            <person name="Soop K."/>
            <person name="Spirin V."/>
            <person name="Szebenyi C."/>
            <person name="Tomsovsky M."/>
            <person name="Tulloss R.E."/>
            <person name="Uehling J."/>
            <person name="Grigoriev I.V."/>
            <person name="Vagvolgyi C."/>
            <person name="Papp T."/>
            <person name="Martin F.M."/>
            <person name="Miettinen O."/>
            <person name="Hibbett D.S."/>
            <person name="Nagy L.G."/>
        </authorList>
    </citation>
    <scope>NUCLEOTIDE SEQUENCE [LARGE SCALE GENOMIC DNA]</scope>
    <source>
        <strain evidence="2 3">FP101781</strain>
    </source>
</reference>
<evidence type="ECO:0000256" key="1">
    <source>
        <dbReference type="SAM" id="SignalP"/>
    </source>
</evidence>
<organism evidence="2 3">
    <name type="scientific">Coprinellus micaceus</name>
    <name type="common">Glistening ink-cap mushroom</name>
    <name type="synonym">Coprinus micaceus</name>
    <dbReference type="NCBI Taxonomy" id="71717"/>
    <lineage>
        <taxon>Eukaryota</taxon>
        <taxon>Fungi</taxon>
        <taxon>Dikarya</taxon>
        <taxon>Basidiomycota</taxon>
        <taxon>Agaricomycotina</taxon>
        <taxon>Agaricomycetes</taxon>
        <taxon>Agaricomycetidae</taxon>
        <taxon>Agaricales</taxon>
        <taxon>Agaricineae</taxon>
        <taxon>Psathyrellaceae</taxon>
        <taxon>Coprinellus</taxon>
    </lineage>
</organism>
<evidence type="ECO:0000313" key="3">
    <source>
        <dbReference type="Proteomes" id="UP000298030"/>
    </source>
</evidence>
<gene>
    <name evidence="2" type="ORF">FA13DRAFT_1615414</name>
</gene>
<accession>A0A4Y7SWJ8</accession>
<feature type="non-terminal residue" evidence="2">
    <location>
        <position position="72"/>
    </location>
</feature>
<feature type="signal peptide" evidence="1">
    <location>
        <begin position="1"/>
        <end position="21"/>
    </location>
</feature>
<dbReference type="AlphaFoldDB" id="A0A4Y7SWJ8"/>